<feature type="non-terminal residue" evidence="2">
    <location>
        <position position="28"/>
    </location>
</feature>
<dbReference type="Proteomes" id="UP000681720">
    <property type="component" value="Unassembled WGS sequence"/>
</dbReference>
<name>A0A8S3F0Y0_9BILA</name>
<comment type="caution">
    <text evidence="2">The sequence shown here is derived from an EMBL/GenBank/DDBJ whole genome shotgun (WGS) entry which is preliminary data.</text>
</comment>
<reference evidence="2" key="1">
    <citation type="submission" date="2021-02" db="EMBL/GenBank/DDBJ databases">
        <authorList>
            <person name="Nowell W R."/>
        </authorList>
    </citation>
    <scope>NUCLEOTIDE SEQUENCE</scope>
</reference>
<gene>
    <name evidence="2" type="ORF">GIL414_LOCUS62562</name>
    <name evidence="1" type="ORF">SMN809_LOCUS60989</name>
</gene>
<dbReference type="Proteomes" id="UP000676336">
    <property type="component" value="Unassembled WGS sequence"/>
</dbReference>
<dbReference type="AlphaFoldDB" id="A0A8S3F0Y0"/>
<evidence type="ECO:0000313" key="2">
    <source>
        <dbReference type="EMBL" id="CAF5097916.1"/>
    </source>
</evidence>
<dbReference type="EMBL" id="CAJOBI010241482">
    <property type="protein sequence ID" value="CAF5086003.1"/>
    <property type="molecule type" value="Genomic_DNA"/>
</dbReference>
<evidence type="ECO:0000313" key="3">
    <source>
        <dbReference type="Proteomes" id="UP000681720"/>
    </source>
</evidence>
<evidence type="ECO:0000313" key="1">
    <source>
        <dbReference type="EMBL" id="CAF5086003.1"/>
    </source>
</evidence>
<protein>
    <submittedName>
        <fullName evidence="2">Uncharacterized protein</fullName>
    </submittedName>
</protein>
<accession>A0A8S3F0Y0</accession>
<dbReference type="EMBL" id="CAJOBJ010253049">
    <property type="protein sequence ID" value="CAF5097916.1"/>
    <property type="molecule type" value="Genomic_DNA"/>
</dbReference>
<proteinExistence type="predicted"/>
<sequence length="28" mass="3116">MGDNDIVDDFLNWLGTPPSRDPVIENSV</sequence>
<organism evidence="2 3">
    <name type="scientific">Rotaria magnacalcarata</name>
    <dbReference type="NCBI Taxonomy" id="392030"/>
    <lineage>
        <taxon>Eukaryota</taxon>
        <taxon>Metazoa</taxon>
        <taxon>Spiralia</taxon>
        <taxon>Gnathifera</taxon>
        <taxon>Rotifera</taxon>
        <taxon>Eurotatoria</taxon>
        <taxon>Bdelloidea</taxon>
        <taxon>Philodinida</taxon>
        <taxon>Philodinidae</taxon>
        <taxon>Rotaria</taxon>
    </lineage>
</organism>